<gene>
    <name evidence="1" type="ORF">EDD18DRAFT_129875</name>
</gene>
<evidence type="ECO:0000313" key="2">
    <source>
        <dbReference type="Proteomes" id="UP001175228"/>
    </source>
</evidence>
<evidence type="ECO:0000313" key="1">
    <source>
        <dbReference type="EMBL" id="KAK0498039.1"/>
    </source>
</evidence>
<name>A0AA39Q957_9AGAR</name>
<organism evidence="1 2">
    <name type="scientific">Armillaria luteobubalina</name>
    <dbReference type="NCBI Taxonomy" id="153913"/>
    <lineage>
        <taxon>Eukaryota</taxon>
        <taxon>Fungi</taxon>
        <taxon>Dikarya</taxon>
        <taxon>Basidiomycota</taxon>
        <taxon>Agaricomycotina</taxon>
        <taxon>Agaricomycetes</taxon>
        <taxon>Agaricomycetidae</taxon>
        <taxon>Agaricales</taxon>
        <taxon>Marasmiineae</taxon>
        <taxon>Physalacriaceae</taxon>
        <taxon>Armillaria</taxon>
    </lineage>
</organism>
<proteinExistence type="predicted"/>
<dbReference type="EMBL" id="JAUEPU010000012">
    <property type="protein sequence ID" value="KAK0498039.1"/>
    <property type="molecule type" value="Genomic_DNA"/>
</dbReference>
<accession>A0AA39Q957</accession>
<protein>
    <submittedName>
        <fullName evidence="1">Uncharacterized protein</fullName>
    </submittedName>
</protein>
<keyword evidence="2" id="KW-1185">Reference proteome</keyword>
<sequence length="80" mass="9150">MLFRSFTQDSGCICALVLIMITRAPDLLSEQFLVVSRTGQRSFQKRVIRDNPQQSLLIQSSTSCSRISIERFLLGQKKTR</sequence>
<dbReference type="Proteomes" id="UP001175228">
    <property type="component" value="Unassembled WGS sequence"/>
</dbReference>
<comment type="caution">
    <text evidence="1">The sequence shown here is derived from an EMBL/GenBank/DDBJ whole genome shotgun (WGS) entry which is preliminary data.</text>
</comment>
<reference evidence="1" key="1">
    <citation type="submission" date="2023-06" db="EMBL/GenBank/DDBJ databases">
        <authorList>
            <consortium name="Lawrence Berkeley National Laboratory"/>
            <person name="Ahrendt S."/>
            <person name="Sahu N."/>
            <person name="Indic B."/>
            <person name="Wong-Bajracharya J."/>
            <person name="Merenyi Z."/>
            <person name="Ke H.-M."/>
            <person name="Monk M."/>
            <person name="Kocsube S."/>
            <person name="Drula E."/>
            <person name="Lipzen A."/>
            <person name="Balint B."/>
            <person name="Henrissat B."/>
            <person name="Andreopoulos B."/>
            <person name="Martin F.M."/>
            <person name="Harder C.B."/>
            <person name="Rigling D."/>
            <person name="Ford K.L."/>
            <person name="Foster G.D."/>
            <person name="Pangilinan J."/>
            <person name="Papanicolaou A."/>
            <person name="Barry K."/>
            <person name="LaButti K."/>
            <person name="Viragh M."/>
            <person name="Koriabine M."/>
            <person name="Yan M."/>
            <person name="Riley R."/>
            <person name="Champramary S."/>
            <person name="Plett K.L."/>
            <person name="Tsai I.J."/>
            <person name="Slot J."/>
            <person name="Sipos G."/>
            <person name="Plett J."/>
            <person name="Nagy L.G."/>
            <person name="Grigoriev I.V."/>
        </authorList>
    </citation>
    <scope>NUCLEOTIDE SEQUENCE</scope>
    <source>
        <strain evidence="1">HWK02</strain>
    </source>
</reference>
<dbReference type="AlphaFoldDB" id="A0AA39Q957"/>